<name>A0A1S7DST0_RIEAN</name>
<feature type="transmembrane region" description="Helical" evidence="1">
    <location>
        <begin position="76"/>
        <end position="94"/>
    </location>
</feature>
<evidence type="ECO:0000256" key="1">
    <source>
        <dbReference type="SAM" id="Phobius"/>
    </source>
</evidence>
<dbReference type="EMBL" id="CP011859">
    <property type="protein sequence ID" value="AQY22155.1"/>
    <property type="molecule type" value="Genomic_DNA"/>
</dbReference>
<feature type="transmembrane region" description="Helical" evidence="1">
    <location>
        <begin position="106"/>
        <end position="128"/>
    </location>
</feature>
<dbReference type="AlphaFoldDB" id="A0A1S7DST0"/>
<dbReference type="Proteomes" id="UP000189883">
    <property type="component" value="Chromosome"/>
</dbReference>
<evidence type="ECO:0000313" key="3">
    <source>
        <dbReference type="Proteomes" id="UP000189883"/>
    </source>
</evidence>
<accession>A0A1S7DST0</accession>
<dbReference type="InterPro" id="IPR025291">
    <property type="entry name" value="DUF4153"/>
</dbReference>
<evidence type="ECO:0000313" key="2">
    <source>
        <dbReference type="EMBL" id="AQY22155.1"/>
    </source>
</evidence>
<protein>
    <recommendedName>
        <fullName evidence="4">DUF4153 domain-containing protein</fullName>
    </recommendedName>
</protein>
<keyword evidence="1" id="KW-0472">Membrane</keyword>
<proteinExistence type="predicted"/>
<organism evidence="2 3">
    <name type="scientific">Riemerella anatipestifer</name>
    <name type="common">Moraxella anatipestifer</name>
    <dbReference type="NCBI Taxonomy" id="34085"/>
    <lineage>
        <taxon>Bacteria</taxon>
        <taxon>Pseudomonadati</taxon>
        <taxon>Bacteroidota</taxon>
        <taxon>Flavobacteriia</taxon>
        <taxon>Flavobacteriales</taxon>
        <taxon>Weeksellaceae</taxon>
        <taxon>Riemerella</taxon>
    </lineage>
</organism>
<keyword evidence="1" id="KW-1133">Transmembrane helix</keyword>
<reference evidence="2 3" key="1">
    <citation type="submission" date="2015-06" db="EMBL/GenBank/DDBJ databases">
        <title>R. anatipestifer strain HXb2 is the most virulent strain so far, and the genome sequence would help us uncover the pathogenesis.</title>
        <authorList>
            <person name="Hu Q."/>
            <person name="Qi J."/>
            <person name="Bo H."/>
            <person name="Liu G."/>
            <person name="Tao M."/>
            <person name="Ding Y."/>
            <person name="Xue Y."/>
        </authorList>
    </citation>
    <scope>NUCLEOTIDE SEQUENCE [LARGE SCALE GENOMIC DNA]</scope>
    <source>
        <strain evidence="2 3">HXb2</strain>
    </source>
</reference>
<feature type="transmembrane region" description="Helical" evidence="1">
    <location>
        <begin position="324"/>
        <end position="342"/>
    </location>
</feature>
<feature type="transmembrane region" description="Helical" evidence="1">
    <location>
        <begin position="148"/>
        <end position="169"/>
    </location>
</feature>
<evidence type="ECO:0008006" key="4">
    <source>
        <dbReference type="Google" id="ProtNLM"/>
    </source>
</evidence>
<dbReference type="RefSeq" id="WP_079207382.1">
    <property type="nucleotide sequence ID" value="NZ_CP011859.1"/>
</dbReference>
<feature type="transmembrane region" description="Helical" evidence="1">
    <location>
        <begin position="44"/>
        <end position="64"/>
    </location>
</feature>
<feature type="transmembrane region" description="Helical" evidence="1">
    <location>
        <begin position="354"/>
        <end position="371"/>
    </location>
</feature>
<feature type="transmembrane region" description="Helical" evidence="1">
    <location>
        <begin position="257"/>
        <end position="278"/>
    </location>
</feature>
<feature type="transmembrane region" description="Helical" evidence="1">
    <location>
        <begin position="181"/>
        <end position="201"/>
    </location>
</feature>
<dbReference type="Pfam" id="PF13687">
    <property type="entry name" value="DUF4153"/>
    <property type="match status" value="1"/>
</dbReference>
<keyword evidence="1" id="KW-0812">Transmembrane</keyword>
<feature type="transmembrane region" description="Helical" evidence="1">
    <location>
        <begin position="290"/>
        <end position="312"/>
    </location>
</feature>
<feature type="transmembrane region" description="Helical" evidence="1">
    <location>
        <begin position="227"/>
        <end position="251"/>
    </location>
</feature>
<feature type="transmembrane region" description="Helical" evidence="1">
    <location>
        <begin position="20"/>
        <end position="38"/>
    </location>
</feature>
<sequence>MKLLNNALKNLKKVVASYPMVLLSALISYIAIVTTTIWDTKSDFVYNMTVIAFVSATGMGLFFSIKKLSDVIGKKWILNILGVVLLVGYYAIFPNGENKFSSQFETFKFIVIIVAAIIHLFISVAPFLPKVKNEYSFWNYNKNLFVNFVLSSIFSGVLAAGILSAINIFNSLFGINDNYKIYPILFSGISILGNTIIFLLFEERSREEERTSTVTEFPIALKFFTQYILIPLLFIYLVMMYLYAAKIIFLWELPKGLVSITVISYSLVGIFALLLVHPLKNEDSKSWVKWFSKIFYFSLVPMLVLLFVAIFTRLFDYGVTESRYFVLLMAIWITLCTFYFIFRKKTSISFIPKSLMAFLIFALIFPYFNVFSASKRSQLNRLHQVLSENGLLVNGKINFNKVIKRSVFYEISDAGRYLINRNAKDEFAQYLDEKHIKNLNKEYPSFVEYDDFTTINDETGSITERGNEYKYFNLKDRTQAIPFDGKGWILSTEYDNNAELTIENKSLKINSSLLISLDNKEVNFAPDITEFAKNTPSGEVEEMAFTKNLEGYRITIYINRIDYNVEKEEVTYANIELITIQKL</sequence>
<gene>
    <name evidence="2" type="ORF">AB406_1207</name>
</gene>